<evidence type="ECO:0000259" key="1">
    <source>
        <dbReference type="Pfam" id="PF17390"/>
    </source>
</evidence>
<dbReference type="InterPro" id="IPR035398">
    <property type="entry name" value="Bac_rhamnosid_C"/>
</dbReference>
<keyword evidence="3" id="KW-1185">Reference proteome</keyword>
<reference evidence="2" key="1">
    <citation type="journal article" date="2020" name="Stud. Mycol.">
        <title>101 Dothideomycetes genomes: a test case for predicting lifestyles and emergence of pathogens.</title>
        <authorList>
            <person name="Haridas S."/>
            <person name="Albert R."/>
            <person name="Binder M."/>
            <person name="Bloem J."/>
            <person name="Labutti K."/>
            <person name="Salamov A."/>
            <person name="Andreopoulos B."/>
            <person name="Baker S."/>
            <person name="Barry K."/>
            <person name="Bills G."/>
            <person name="Bluhm B."/>
            <person name="Cannon C."/>
            <person name="Castanera R."/>
            <person name="Culley D."/>
            <person name="Daum C."/>
            <person name="Ezra D."/>
            <person name="Gonzalez J."/>
            <person name="Henrissat B."/>
            <person name="Kuo A."/>
            <person name="Liang C."/>
            <person name="Lipzen A."/>
            <person name="Lutzoni F."/>
            <person name="Magnuson J."/>
            <person name="Mondo S."/>
            <person name="Nolan M."/>
            <person name="Ohm R."/>
            <person name="Pangilinan J."/>
            <person name="Park H.-J."/>
            <person name="Ramirez L."/>
            <person name="Alfaro M."/>
            <person name="Sun H."/>
            <person name="Tritt A."/>
            <person name="Yoshinaga Y."/>
            <person name="Zwiers L.-H."/>
            <person name="Turgeon B."/>
            <person name="Goodwin S."/>
            <person name="Spatafora J."/>
            <person name="Crous P."/>
            <person name="Grigoriev I."/>
        </authorList>
    </citation>
    <scope>NUCLEOTIDE SEQUENCE</scope>
    <source>
        <strain evidence="2">CBS 207.26</strain>
    </source>
</reference>
<dbReference type="Gene3D" id="1.50.10.10">
    <property type="match status" value="1"/>
</dbReference>
<dbReference type="GO" id="GO:0005975">
    <property type="term" value="P:carbohydrate metabolic process"/>
    <property type="evidence" value="ECO:0007669"/>
    <property type="project" value="InterPro"/>
</dbReference>
<accession>A0A6A6DK97</accession>
<dbReference type="Gene3D" id="2.60.120.560">
    <property type="entry name" value="Exo-inulinase, domain 1"/>
    <property type="match status" value="1"/>
</dbReference>
<feature type="domain" description="Alpha-L-rhamnosidase C-terminal" evidence="1">
    <location>
        <begin position="762"/>
        <end position="818"/>
    </location>
</feature>
<dbReference type="Proteomes" id="UP000800200">
    <property type="component" value="Unassembled WGS sequence"/>
</dbReference>
<name>A0A6A6DK97_9PEZI</name>
<evidence type="ECO:0000313" key="2">
    <source>
        <dbReference type="EMBL" id="KAF2179545.1"/>
    </source>
</evidence>
<protein>
    <submittedName>
        <fullName evidence="2">Glycoside hydrolase family 78 protein</fullName>
    </submittedName>
</protein>
<dbReference type="EMBL" id="ML994665">
    <property type="protein sequence ID" value="KAF2179545.1"/>
    <property type="molecule type" value="Genomic_DNA"/>
</dbReference>
<evidence type="ECO:0000313" key="3">
    <source>
        <dbReference type="Proteomes" id="UP000800200"/>
    </source>
</evidence>
<dbReference type="Gene3D" id="2.60.420.10">
    <property type="entry name" value="Maltose phosphorylase, domain 3"/>
    <property type="match status" value="1"/>
</dbReference>
<proteinExistence type="predicted"/>
<dbReference type="SUPFAM" id="SSF48208">
    <property type="entry name" value="Six-hairpin glycosidases"/>
    <property type="match status" value="1"/>
</dbReference>
<dbReference type="PANTHER" id="PTHR34987:SF4">
    <property type="entry name" value="ALPHA-L-RHAMNOSIDASE C-TERMINAL DOMAIN-CONTAINING PROTEIN"/>
    <property type="match status" value="1"/>
</dbReference>
<dbReference type="Pfam" id="PF17390">
    <property type="entry name" value="Bac_rhamnosid_C"/>
    <property type="match status" value="1"/>
</dbReference>
<keyword evidence="2" id="KW-0378">Hydrolase</keyword>
<dbReference type="AlphaFoldDB" id="A0A6A6DK97"/>
<organism evidence="2 3">
    <name type="scientific">Zopfia rhizophila CBS 207.26</name>
    <dbReference type="NCBI Taxonomy" id="1314779"/>
    <lineage>
        <taxon>Eukaryota</taxon>
        <taxon>Fungi</taxon>
        <taxon>Dikarya</taxon>
        <taxon>Ascomycota</taxon>
        <taxon>Pezizomycotina</taxon>
        <taxon>Dothideomycetes</taxon>
        <taxon>Dothideomycetes incertae sedis</taxon>
        <taxon>Zopfiaceae</taxon>
        <taxon>Zopfia</taxon>
    </lineage>
</organism>
<dbReference type="PANTHER" id="PTHR34987">
    <property type="entry name" value="C, PUTATIVE (AFU_ORTHOLOGUE AFUA_3G02880)-RELATED"/>
    <property type="match status" value="1"/>
</dbReference>
<dbReference type="InterPro" id="IPR012341">
    <property type="entry name" value="6hp_glycosidase-like_sf"/>
</dbReference>
<dbReference type="OrthoDB" id="10036721at2759"/>
<sequence length="843" mass="91553">MAHQDYLLGNSNTHLNSRATFWPVGLALGITPSSQVGRIQKFQLKSSAPVATLDYGSEVAGYPIFDVESVTGKIQIEVKYAEEFRALRSPFSDGPFPYAVALANTYRVETFEVKEPGWFEAFLLQGGVKWQSIRLLTDGAITFSSVGFKPSIPVTDIDHLPGTFECDNDNLNDIWKLGARAAGVACFEQGSQRAMWEVDKNGAFVRGMRSGLSPKGAFFQDYTLEFDTRIERGGIGWVAAHPLASPAKGIQLNLVGNLPAETSFVNTNTSLTRPNSMLLGYGYSFVNQTTLTSFYLDTFKLPFSVREKTWYRVKTVLSTGQCLAVFLDGTQIFNVSLRGYYIGGSSNPTASSIPTKGSFGFGGWQDQAGYFKNVVVYDSANKTTLYSNPMTNASEVIAEYGVHENYASVCLDGPKRDRLVWLGDFYHTTRIIGASTSRFDIAKETLQFLLDWQIPSGLLPYDPPIGYNSSVASEAFAVGGGGPLAGYEVYSIILPDYQILGLLSFANYVYLSNDLDFARKTWPKRHLQTEWILRQINSTTGLLSLIGAFLGPANGGSAINCALVQALNMAADVATAISETESASRYHGAATTLAATINGRLWNPRLGVYSLSPASPNDYSVNSPAFCITSGTANEPQAARFISALSPLRLGPGYKDSTQVNASDPATNISPNTNGFLLSALLSQRSATTAHTALQLFQSLWSPMLTNKETTTGASWEYVNLEGGPGLGLFTSLSHPWGGAPTYLLTEWGAGLQAAKGVEGFGYRNWIINPYVGLAMGLKKAKARVVTAFDGKLEVQWQVSHGKVMDVTVTAPRNTSGVFEIGGVRKVLSGRDEYHLKIEMPQE</sequence>
<gene>
    <name evidence="2" type="ORF">K469DRAFT_595433</name>
</gene>
<dbReference type="GO" id="GO:0016787">
    <property type="term" value="F:hydrolase activity"/>
    <property type="evidence" value="ECO:0007669"/>
    <property type="project" value="UniProtKB-KW"/>
</dbReference>
<dbReference type="InterPro" id="IPR008928">
    <property type="entry name" value="6-hairpin_glycosidase_sf"/>
</dbReference>